<evidence type="ECO:0000313" key="2">
    <source>
        <dbReference type="EMBL" id="KAF5384835.1"/>
    </source>
</evidence>
<gene>
    <name evidence="2" type="ORF">D9615_000901</name>
</gene>
<dbReference type="EMBL" id="JAACJP010000004">
    <property type="protein sequence ID" value="KAF5384835.1"/>
    <property type="molecule type" value="Genomic_DNA"/>
</dbReference>
<dbReference type="Gene3D" id="1.20.1280.50">
    <property type="match status" value="1"/>
</dbReference>
<dbReference type="InterPro" id="IPR036047">
    <property type="entry name" value="F-box-like_dom_sf"/>
</dbReference>
<dbReference type="OrthoDB" id="2823912at2759"/>
<dbReference type="InterPro" id="IPR001810">
    <property type="entry name" value="F-box_dom"/>
</dbReference>
<comment type="caution">
    <text evidence="2">The sequence shown here is derived from an EMBL/GenBank/DDBJ whole genome shotgun (WGS) entry which is preliminary data.</text>
</comment>
<dbReference type="Proteomes" id="UP000565441">
    <property type="component" value="Unassembled WGS sequence"/>
</dbReference>
<dbReference type="SUPFAM" id="SSF81383">
    <property type="entry name" value="F-box domain"/>
    <property type="match status" value="1"/>
</dbReference>
<evidence type="ECO:0000313" key="3">
    <source>
        <dbReference type="Proteomes" id="UP000565441"/>
    </source>
</evidence>
<feature type="domain" description="F-box" evidence="1">
    <location>
        <begin position="76"/>
        <end position="125"/>
    </location>
</feature>
<name>A0A8H5HK61_9AGAR</name>
<organism evidence="2 3">
    <name type="scientific">Tricholomella constricta</name>
    <dbReference type="NCBI Taxonomy" id="117010"/>
    <lineage>
        <taxon>Eukaryota</taxon>
        <taxon>Fungi</taxon>
        <taxon>Dikarya</taxon>
        <taxon>Basidiomycota</taxon>
        <taxon>Agaricomycotina</taxon>
        <taxon>Agaricomycetes</taxon>
        <taxon>Agaricomycetidae</taxon>
        <taxon>Agaricales</taxon>
        <taxon>Tricholomatineae</taxon>
        <taxon>Lyophyllaceae</taxon>
        <taxon>Tricholomella</taxon>
    </lineage>
</organism>
<dbReference type="AlphaFoldDB" id="A0A8H5HK61"/>
<dbReference type="CDD" id="cd09917">
    <property type="entry name" value="F-box_SF"/>
    <property type="match status" value="1"/>
</dbReference>
<protein>
    <recommendedName>
        <fullName evidence="1">F-box domain-containing protein</fullName>
    </recommendedName>
</protein>
<keyword evidence="3" id="KW-1185">Reference proteome</keyword>
<proteinExistence type="predicted"/>
<sequence length="693" mass="79091">MPGISSDDVLSPSLLEHLSLLPLSDTDLEDFFMVTGYNDTQRKNLTFSEPTRNVVANAIMKTERRKLTGKKKQFDLTIFLGLPLDLILEIFGHLHPIDIYHIAQTSKSLRNVVLARNSASLWKACFSRHPEVPSCPPDMSTPRWATLLFGPMVCDDCGKYGARLDFSFRQHLCSACFNRLCVPKVPELDVALYEPDDIVWGLVPVSHRYVGDYYNQTYEDVEVVRYGRFLRKDLQTMTQKLKELREDITKNKPGSKAAFEAFKESTEEQHARPCREWALDIFNSVIDEKKDLFRSFQARIRERMIGLGHDRNNVCSYGLQTFLYSFESRKTHKLTRRFWRENKTSFEALVASRKEERQMFARATLLDTRRCAFQSIYLEYLKTLSPKTWDKLPGYKELFQFEAIYSLLNDPSDTALNELVCREVFAKLPEYLHQWRQLKLQSLLAQLPDAKATGLTDPTISMHKLYLATSVFTCTPCGASDASGICLFGWDDVSVHAGCRTLARSPHDLAFYAPGSVVAGALVSFLGLDPTTASVSDIDCLDIRLLCAQCPQRYGGHKIYTWREYVNHTVDIIQDAQHLTQSWHLLTPDTTALVRLHESKHPSPMDYSWSCNHCPAAFRNLALRPFVMKHVKEVHSISAPREGDDIIYYHGAGVEHAQGALTWEHASIRHADSNSIFVTSSHLDLYYSEASSW</sequence>
<reference evidence="2 3" key="1">
    <citation type="journal article" date="2020" name="ISME J.">
        <title>Uncovering the hidden diversity of litter-decomposition mechanisms in mushroom-forming fungi.</title>
        <authorList>
            <person name="Floudas D."/>
            <person name="Bentzer J."/>
            <person name="Ahren D."/>
            <person name="Johansson T."/>
            <person name="Persson P."/>
            <person name="Tunlid A."/>
        </authorList>
    </citation>
    <scope>NUCLEOTIDE SEQUENCE [LARGE SCALE GENOMIC DNA]</scope>
    <source>
        <strain evidence="2 3">CBS 661.87</strain>
    </source>
</reference>
<accession>A0A8H5HK61</accession>
<evidence type="ECO:0000259" key="1">
    <source>
        <dbReference type="PROSITE" id="PS50181"/>
    </source>
</evidence>
<dbReference type="Pfam" id="PF00646">
    <property type="entry name" value="F-box"/>
    <property type="match status" value="1"/>
</dbReference>
<dbReference type="PROSITE" id="PS50181">
    <property type="entry name" value="FBOX"/>
    <property type="match status" value="1"/>
</dbReference>